<organism evidence="1 2">
    <name type="scientific">Lepidopterella palustris CBS 459.81</name>
    <dbReference type="NCBI Taxonomy" id="1314670"/>
    <lineage>
        <taxon>Eukaryota</taxon>
        <taxon>Fungi</taxon>
        <taxon>Dikarya</taxon>
        <taxon>Ascomycota</taxon>
        <taxon>Pezizomycotina</taxon>
        <taxon>Dothideomycetes</taxon>
        <taxon>Pleosporomycetidae</taxon>
        <taxon>Mytilinidiales</taxon>
        <taxon>Argynnaceae</taxon>
        <taxon>Lepidopterella</taxon>
    </lineage>
</organism>
<protein>
    <submittedName>
        <fullName evidence="1">Uncharacterized protein</fullName>
    </submittedName>
</protein>
<keyword evidence="2" id="KW-1185">Reference proteome</keyword>
<accession>A0A8E2EAY4</accession>
<evidence type="ECO:0000313" key="1">
    <source>
        <dbReference type="EMBL" id="OCK80475.1"/>
    </source>
</evidence>
<proteinExistence type="predicted"/>
<reference evidence="1 2" key="1">
    <citation type="journal article" date="2016" name="Nat. Commun.">
        <title>Ectomycorrhizal ecology is imprinted in the genome of the dominant symbiotic fungus Cenococcum geophilum.</title>
        <authorList>
            <consortium name="DOE Joint Genome Institute"/>
            <person name="Peter M."/>
            <person name="Kohler A."/>
            <person name="Ohm R.A."/>
            <person name="Kuo A."/>
            <person name="Krutzmann J."/>
            <person name="Morin E."/>
            <person name="Arend M."/>
            <person name="Barry K.W."/>
            <person name="Binder M."/>
            <person name="Choi C."/>
            <person name="Clum A."/>
            <person name="Copeland A."/>
            <person name="Grisel N."/>
            <person name="Haridas S."/>
            <person name="Kipfer T."/>
            <person name="LaButti K."/>
            <person name="Lindquist E."/>
            <person name="Lipzen A."/>
            <person name="Maire R."/>
            <person name="Meier B."/>
            <person name="Mihaltcheva S."/>
            <person name="Molinier V."/>
            <person name="Murat C."/>
            <person name="Poggeler S."/>
            <person name="Quandt C.A."/>
            <person name="Sperisen C."/>
            <person name="Tritt A."/>
            <person name="Tisserant E."/>
            <person name="Crous P.W."/>
            <person name="Henrissat B."/>
            <person name="Nehls U."/>
            <person name="Egli S."/>
            <person name="Spatafora J.W."/>
            <person name="Grigoriev I.V."/>
            <person name="Martin F.M."/>
        </authorList>
    </citation>
    <scope>NUCLEOTIDE SEQUENCE [LARGE SCALE GENOMIC DNA]</scope>
    <source>
        <strain evidence="1 2">CBS 459.81</strain>
    </source>
</reference>
<gene>
    <name evidence="1" type="ORF">K432DRAFT_42784</name>
</gene>
<sequence>MASCSHFLAKCCISIGLHWRSTALARTNAILPRPLQGRFQLSSSLPCPKPGQWINSSNLSSLVSHYARSKNANMRICTICRAPRSPHLLPTGTLNILASRRSDRVWSLCTHNFFHLCALISHLRITRSTSGASRSRLACASSFSAANQAATALPFESLRRNPIIELDQAIHH</sequence>
<name>A0A8E2EAY4_9PEZI</name>
<dbReference type="EMBL" id="KV744957">
    <property type="protein sequence ID" value="OCK80475.1"/>
    <property type="molecule type" value="Genomic_DNA"/>
</dbReference>
<dbReference type="Proteomes" id="UP000250266">
    <property type="component" value="Unassembled WGS sequence"/>
</dbReference>
<evidence type="ECO:0000313" key="2">
    <source>
        <dbReference type="Proteomes" id="UP000250266"/>
    </source>
</evidence>
<dbReference type="AlphaFoldDB" id="A0A8E2EAY4"/>